<evidence type="ECO:0000256" key="5">
    <source>
        <dbReference type="ARBA" id="ARBA00022691"/>
    </source>
</evidence>
<sequence length="278" mass="30313">MTSMNIVEPENTAARTALWRALHAELDTPPVLTDTLGLELLAPEPGWRDREDMDPTFTRGMRASVAARSRIVEDLVQAAEIDQYVLLGAGIDTFAQRHADTPITVFEVDEPGPQLWKRSRLTELGLTTPRQRFVPVDFETDGDWLARLREQGFDPGRAAIIASLGVSMYLTREATRATLSTVAGLAPGTVLAMTYQPPTEELTGDDRRAREISMAGAARNGTPFLSFYTADTAASLAREAGFSRVLTISTEEATERYFSGRADGLAPAHGEEMAIATV</sequence>
<keyword evidence="3 6" id="KW-0489">Methyltransferase</keyword>
<evidence type="ECO:0000256" key="4">
    <source>
        <dbReference type="ARBA" id="ARBA00022679"/>
    </source>
</evidence>
<dbReference type="InterPro" id="IPR011610">
    <property type="entry name" value="SAM_mthyl_Trfase_ML2640-like"/>
</dbReference>
<evidence type="ECO:0000256" key="2">
    <source>
        <dbReference type="ARBA" id="ARBA00008138"/>
    </source>
</evidence>
<comment type="function">
    <text evidence="1 6">Exhibits S-adenosyl-L-methionine-dependent methyltransferase activity.</text>
</comment>
<dbReference type="EC" id="2.1.1.-" evidence="6"/>
<reference evidence="7 8" key="1">
    <citation type="submission" date="2021-04" db="EMBL/GenBank/DDBJ databases">
        <title>Whole genome sequence analysis of a thiophenic sulfur metabolizing bacteria.</title>
        <authorList>
            <person name="Akhtar N."/>
            <person name="Akram J."/>
            <person name="Aslam A."/>
        </authorList>
    </citation>
    <scope>NUCLEOTIDE SEQUENCE [LARGE SCALE GENOMIC DNA]</scope>
    <source>
        <strain evidence="7 8">3OW</strain>
    </source>
</reference>
<evidence type="ECO:0000313" key="8">
    <source>
        <dbReference type="Proteomes" id="UP000676853"/>
    </source>
</evidence>
<dbReference type="InterPro" id="IPR007213">
    <property type="entry name" value="Ppm1/Ppm2/Tcmp"/>
</dbReference>
<dbReference type="PANTHER" id="PTHR43619:SF2">
    <property type="entry name" value="S-ADENOSYL-L-METHIONINE-DEPENDENT METHYLTRANSFERASES SUPERFAMILY PROTEIN"/>
    <property type="match status" value="1"/>
</dbReference>
<keyword evidence="5 6" id="KW-0949">S-adenosyl-L-methionine</keyword>
<dbReference type="EMBL" id="JAGXOE010000180">
    <property type="protein sequence ID" value="MBS4104424.1"/>
    <property type="molecule type" value="Genomic_DNA"/>
</dbReference>
<dbReference type="PANTHER" id="PTHR43619">
    <property type="entry name" value="S-ADENOSYL-L-METHIONINE-DEPENDENT METHYLTRANSFERASE YKTD-RELATED"/>
    <property type="match status" value="1"/>
</dbReference>
<dbReference type="InterPro" id="IPR029063">
    <property type="entry name" value="SAM-dependent_MTases_sf"/>
</dbReference>
<evidence type="ECO:0000313" key="7">
    <source>
        <dbReference type="EMBL" id="MBS4104424.1"/>
    </source>
</evidence>
<accession>A0ABS5NJF5</accession>
<evidence type="ECO:0000256" key="3">
    <source>
        <dbReference type="ARBA" id="ARBA00022603"/>
    </source>
</evidence>
<dbReference type="Pfam" id="PF04072">
    <property type="entry name" value="LCM"/>
    <property type="match status" value="1"/>
</dbReference>
<dbReference type="NCBIfam" id="TIGR00027">
    <property type="entry name" value="mthyl_TIGR00027"/>
    <property type="match status" value="1"/>
</dbReference>
<evidence type="ECO:0000256" key="1">
    <source>
        <dbReference type="ARBA" id="ARBA00003907"/>
    </source>
</evidence>
<keyword evidence="4" id="KW-0808">Transferase</keyword>
<evidence type="ECO:0000256" key="6">
    <source>
        <dbReference type="RuleBase" id="RU362030"/>
    </source>
</evidence>
<comment type="similarity">
    <text evidence="2 6">Belongs to the UPF0677 family.</text>
</comment>
<proteinExistence type="inferred from homology"/>
<organism evidence="7 8">
    <name type="scientific">Tsukamurella paurometabola</name>
    <name type="common">Corynebacterium paurometabolum</name>
    <dbReference type="NCBI Taxonomy" id="2061"/>
    <lineage>
        <taxon>Bacteria</taxon>
        <taxon>Bacillati</taxon>
        <taxon>Actinomycetota</taxon>
        <taxon>Actinomycetes</taxon>
        <taxon>Mycobacteriales</taxon>
        <taxon>Tsukamurellaceae</taxon>
        <taxon>Tsukamurella</taxon>
    </lineage>
</organism>
<name>A0ABS5NJF5_TSUPA</name>
<dbReference type="Proteomes" id="UP000676853">
    <property type="component" value="Unassembled WGS sequence"/>
</dbReference>
<dbReference type="SUPFAM" id="SSF53335">
    <property type="entry name" value="S-adenosyl-L-methionine-dependent methyltransferases"/>
    <property type="match status" value="1"/>
</dbReference>
<dbReference type="GO" id="GO:0032259">
    <property type="term" value="P:methylation"/>
    <property type="evidence" value="ECO:0007669"/>
    <property type="project" value="UniProtKB-KW"/>
</dbReference>
<dbReference type="Gene3D" id="3.40.50.150">
    <property type="entry name" value="Vaccinia Virus protein VP39"/>
    <property type="match status" value="1"/>
</dbReference>
<protein>
    <recommendedName>
        <fullName evidence="6">S-adenosyl-L-methionine-dependent methyltransferase</fullName>
        <ecNumber evidence="6">2.1.1.-</ecNumber>
    </recommendedName>
</protein>
<dbReference type="GO" id="GO:0008168">
    <property type="term" value="F:methyltransferase activity"/>
    <property type="evidence" value="ECO:0007669"/>
    <property type="project" value="UniProtKB-KW"/>
</dbReference>
<keyword evidence="8" id="KW-1185">Reference proteome</keyword>
<gene>
    <name evidence="7" type="ORF">KFZ73_24745</name>
</gene>
<comment type="caution">
    <text evidence="7">The sequence shown here is derived from an EMBL/GenBank/DDBJ whole genome shotgun (WGS) entry which is preliminary data.</text>
</comment>